<dbReference type="SUPFAM" id="SSF81343">
    <property type="entry name" value="Fumarate reductase respiratory complex transmembrane subunits"/>
    <property type="match status" value="1"/>
</dbReference>
<evidence type="ECO:0000256" key="1">
    <source>
        <dbReference type="SAM" id="Phobius"/>
    </source>
</evidence>
<dbReference type="AlphaFoldDB" id="A0A2M9XF01"/>
<reference evidence="2 3" key="1">
    <citation type="submission" date="2017-07" db="EMBL/GenBank/DDBJ databases">
        <title>Leptospira spp. isolated from tropical soils.</title>
        <authorList>
            <person name="Thibeaux R."/>
            <person name="Iraola G."/>
            <person name="Ferres I."/>
            <person name="Bierque E."/>
            <person name="Girault D."/>
            <person name="Soupe-Gilbert M.-E."/>
            <person name="Picardeau M."/>
            <person name="Goarant C."/>
        </authorList>
    </citation>
    <scope>NUCLEOTIDE SEQUENCE [LARGE SCALE GENOMIC DNA]</scope>
    <source>
        <strain evidence="2 3">MCA1-C-A1</strain>
    </source>
</reference>
<protein>
    <submittedName>
        <fullName evidence="2">Succinate:quinone oxidoreductase</fullName>
    </submittedName>
</protein>
<keyword evidence="3" id="KW-1185">Reference proteome</keyword>
<sequence length="233" mass="26069">MDFQAGYLRSSIGRKTIVAITGIILFGFVFVHMLGNLQIFQEPDKINTYAEFLHNLGGLLWLARGILIVAFALHVYYALKLSLENKKARPVGYVKESTIQATLSSRYMALTGSVLLAFVIYHLLHFTLGKIQPENFALQETIGDRQRHDVYTMVILGFKNVYVSVSYIVAMTLLAFHLRHGVTSVFQTLGFNTTFWAPKTNAFAILYALTIFIGNVSMPVAILLNFVKVPGAQ</sequence>
<keyword evidence="1" id="KW-0812">Transmembrane</keyword>
<proteinExistence type="predicted"/>
<dbReference type="GO" id="GO:0016020">
    <property type="term" value="C:membrane"/>
    <property type="evidence" value="ECO:0007669"/>
    <property type="project" value="InterPro"/>
</dbReference>
<name>A0A2M9XF01_9LEPT</name>
<feature type="transmembrane region" description="Helical" evidence="1">
    <location>
        <begin position="161"/>
        <end position="182"/>
    </location>
</feature>
<evidence type="ECO:0000313" key="3">
    <source>
        <dbReference type="Proteomes" id="UP000232196"/>
    </source>
</evidence>
<gene>
    <name evidence="2" type="ORF">CH357_07175</name>
</gene>
<organism evidence="2 3">
    <name type="scientific">Leptospira hartskeerlii</name>
    <dbReference type="NCBI Taxonomy" id="2023177"/>
    <lineage>
        <taxon>Bacteria</taxon>
        <taxon>Pseudomonadati</taxon>
        <taxon>Spirochaetota</taxon>
        <taxon>Spirochaetia</taxon>
        <taxon>Leptospirales</taxon>
        <taxon>Leptospiraceae</taxon>
        <taxon>Leptospira</taxon>
    </lineage>
</organism>
<dbReference type="Proteomes" id="UP000232196">
    <property type="component" value="Unassembled WGS sequence"/>
</dbReference>
<dbReference type="Gene3D" id="1.20.1300.10">
    <property type="entry name" value="Fumarate reductase/succinate dehydrogenase, transmembrane subunit"/>
    <property type="match status" value="1"/>
</dbReference>
<dbReference type="OrthoDB" id="9802842at2"/>
<dbReference type="CDD" id="cd03498">
    <property type="entry name" value="SQR_TypeB_2_TM"/>
    <property type="match status" value="1"/>
</dbReference>
<feature type="transmembrane region" description="Helical" evidence="1">
    <location>
        <begin position="107"/>
        <end position="124"/>
    </location>
</feature>
<comment type="caution">
    <text evidence="2">The sequence shown here is derived from an EMBL/GenBank/DDBJ whole genome shotgun (WGS) entry which is preliminary data.</text>
</comment>
<feature type="transmembrane region" description="Helical" evidence="1">
    <location>
        <begin position="59"/>
        <end position="79"/>
    </location>
</feature>
<keyword evidence="1" id="KW-1133">Transmembrane helix</keyword>
<evidence type="ECO:0000313" key="2">
    <source>
        <dbReference type="EMBL" id="PJZ26271.1"/>
    </source>
</evidence>
<dbReference type="InterPro" id="IPR034804">
    <property type="entry name" value="SQR/QFR_C/D"/>
</dbReference>
<accession>A0A2M9XF01</accession>
<dbReference type="EMBL" id="NPDN01000003">
    <property type="protein sequence ID" value="PJZ26271.1"/>
    <property type="molecule type" value="Genomic_DNA"/>
</dbReference>
<dbReference type="RefSeq" id="WP_100706059.1">
    <property type="nucleotide sequence ID" value="NZ_NPDL01000003.1"/>
</dbReference>
<feature type="transmembrane region" description="Helical" evidence="1">
    <location>
        <begin position="203"/>
        <end position="227"/>
    </location>
</feature>
<keyword evidence="1" id="KW-0472">Membrane</keyword>
<dbReference type="InterPro" id="IPR011138">
    <property type="entry name" value="Cytochrome_b-558"/>
</dbReference>
<feature type="transmembrane region" description="Helical" evidence="1">
    <location>
        <begin position="17"/>
        <end position="39"/>
    </location>
</feature>
<dbReference type="NCBIfam" id="TIGR02046">
    <property type="entry name" value="sdhC_b558_fam"/>
    <property type="match status" value="1"/>
</dbReference>